<organism evidence="2 3">
    <name type="scientific">Clostridium muellerianum</name>
    <dbReference type="NCBI Taxonomy" id="2716538"/>
    <lineage>
        <taxon>Bacteria</taxon>
        <taxon>Bacillati</taxon>
        <taxon>Bacillota</taxon>
        <taxon>Clostridia</taxon>
        <taxon>Eubacteriales</taxon>
        <taxon>Clostridiaceae</taxon>
        <taxon>Clostridium</taxon>
    </lineage>
</organism>
<protein>
    <submittedName>
        <fullName evidence="2">P-II family nitrogen regulator</fullName>
    </submittedName>
</protein>
<dbReference type="SMART" id="SM00938">
    <property type="entry name" value="P-II"/>
    <property type="match status" value="1"/>
</dbReference>
<dbReference type="PANTHER" id="PTHR30115">
    <property type="entry name" value="NITROGEN REGULATORY PROTEIN P-II"/>
    <property type="match status" value="1"/>
</dbReference>
<dbReference type="GO" id="GO:0006808">
    <property type="term" value="P:regulation of nitrogen utilization"/>
    <property type="evidence" value="ECO:0007669"/>
    <property type="project" value="InterPro"/>
</dbReference>
<dbReference type="InterPro" id="IPR002187">
    <property type="entry name" value="N-reg_PII"/>
</dbReference>
<gene>
    <name evidence="2" type="ORF">HBE96_03630</name>
</gene>
<dbReference type="SUPFAM" id="SSF54913">
    <property type="entry name" value="GlnB-like"/>
    <property type="match status" value="1"/>
</dbReference>
<dbReference type="InterPro" id="IPR015867">
    <property type="entry name" value="N-reg_PII/ATP_PRibTrfase_C"/>
</dbReference>
<dbReference type="RefSeq" id="WP_169296403.1">
    <property type="nucleotide sequence ID" value="NZ_JABBNI010000008.1"/>
</dbReference>
<dbReference type="Pfam" id="PF00543">
    <property type="entry name" value="P-II"/>
    <property type="match status" value="1"/>
</dbReference>
<name>A0A7Y0EE98_9CLOT</name>
<reference evidence="2 3" key="2">
    <citation type="submission" date="2020-06" db="EMBL/GenBank/DDBJ databases">
        <title>Complete Genome Sequence of Clostridium muelleri sp. nov. P21T, an Acid-Alcohol Producing Acetogen Isolated from Old Hay.</title>
        <authorList>
            <person name="Duncan K.E."/>
            <person name="Tanner R.S."/>
        </authorList>
    </citation>
    <scope>NUCLEOTIDE SEQUENCE [LARGE SCALE GENOMIC DNA]</scope>
    <source>
        <strain evidence="2 3">P21</strain>
    </source>
</reference>
<reference evidence="2 3" key="1">
    <citation type="submission" date="2020-04" db="EMBL/GenBank/DDBJ databases">
        <authorList>
            <person name="Doyle D.A."/>
        </authorList>
    </citation>
    <scope>NUCLEOTIDE SEQUENCE [LARGE SCALE GENOMIC DNA]</scope>
    <source>
        <strain evidence="2 3">P21</strain>
    </source>
</reference>
<dbReference type="GO" id="GO:0005524">
    <property type="term" value="F:ATP binding"/>
    <property type="evidence" value="ECO:0007669"/>
    <property type="project" value="TreeGrafter"/>
</dbReference>
<comment type="caution">
    <text evidence="2">The sequence shown here is derived from an EMBL/GenBank/DDBJ whole genome shotgun (WGS) entry which is preliminary data.</text>
</comment>
<dbReference type="Proteomes" id="UP000537131">
    <property type="component" value="Unassembled WGS sequence"/>
</dbReference>
<dbReference type="Gene3D" id="3.30.70.120">
    <property type="match status" value="1"/>
</dbReference>
<dbReference type="InterPro" id="IPR011322">
    <property type="entry name" value="N-reg_PII-like_a/b"/>
</dbReference>
<evidence type="ECO:0000313" key="2">
    <source>
        <dbReference type="EMBL" id="NMM61791.1"/>
    </source>
</evidence>
<evidence type="ECO:0000256" key="1">
    <source>
        <dbReference type="RuleBase" id="RU003936"/>
    </source>
</evidence>
<comment type="similarity">
    <text evidence="1">Belongs to the P(II) protein family.</text>
</comment>
<dbReference type="EMBL" id="JABBNI010000008">
    <property type="protein sequence ID" value="NMM61791.1"/>
    <property type="molecule type" value="Genomic_DNA"/>
</dbReference>
<sequence>MDKKLTKVDIITSPSKFEDLKDELSKIGIAGMTVSNVLGCGMQKGHKEFYRGRTVDINLQQKIKIEIVVCEVPVETVVETAKKVLHTGNFGDGKIFIYDVANVIRISNGAEGRDALQYEDKKAGEKI</sequence>
<dbReference type="AlphaFoldDB" id="A0A7Y0EE98"/>
<keyword evidence="3" id="KW-1185">Reference proteome</keyword>
<dbReference type="GO" id="GO:0030234">
    <property type="term" value="F:enzyme regulator activity"/>
    <property type="evidence" value="ECO:0007669"/>
    <property type="project" value="InterPro"/>
</dbReference>
<dbReference type="PROSITE" id="PS51343">
    <property type="entry name" value="PII_GLNB_DOM"/>
    <property type="match status" value="1"/>
</dbReference>
<dbReference type="InterPro" id="IPR017918">
    <property type="entry name" value="N-reg_PII_CS"/>
</dbReference>
<dbReference type="PRINTS" id="PR00340">
    <property type="entry name" value="PIIGLNB"/>
</dbReference>
<evidence type="ECO:0000313" key="3">
    <source>
        <dbReference type="Proteomes" id="UP000537131"/>
    </source>
</evidence>
<accession>A0A7Y0EE98</accession>
<proteinExistence type="inferred from homology"/>
<dbReference type="PROSITE" id="PS00638">
    <property type="entry name" value="PII_GLNB_CTER"/>
    <property type="match status" value="1"/>
</dbReference>
<dbReference type="PANTHER" id="PTHR30115:SF11">
    <property type="entry name" value="NITROGEN REGULATORY PROTEIN P-II HOMOLOG"/>
    <property type="match status" value="1"/>
</dbReference>
<dbReference type="GO" id="GO:0005829">
    <property type="term" value="C:cytosol"/>
    <property type="evidence" value="ECO:0007669"/>
    <property type="project" value="TreeGrafter"/>
</dbReference>